<evidence type="ECO:0000256" key="11">
    <source>
        <dbReference type="PIRSR" id="PIRSR000445-3"/>
    </source>
</evidence>
<feature type="domain" description="Glutamyl-tRNA reductase N-terminal" evidence="15">
    <location>
        <begin position="29"/>
        <end position="192"/>
    </location>
</feature>
<comment type="subunit">
    <text evidence="8">Homodimer.</text>
</comment>
<comment type="function">
    <text evidence="8">Catalyzes the NADPH-dependent reduction of glutamyl-tRNA(Glu) to glutamate 1-semialdehyde (GSA).</text>
</comment>
<dbReference type="EMBL" id="FNIM01000002">
    <property type="protein sequence ID" value="SDN37088.1"/>
    <property type="molecule type" value="Genomic_DNA"/>
</dbReference>
<evidence type="ECO:0000259" key="15">
    <source>
        <dbReference type="Pfam" id="PF05201"/>
    </source>
</evidence>
<dbReference type="GO" id="GO:0050661">
    <property type="term" value="F:NADP binding"/>
    <property type="evidence" value="ECO:0007669"/>
    <property type="project" value="InterPro"/>
</dbReference>
<evidence type="ECO:0000313" key="17">
    <source>
        <dbReference type="Proteomes" id="UP000198541"/>
    </source>
</evidence>
<dbReference type="Gene3D" id="3.40.50.720">
    <property type="entry name" value="NAD(P)-binding Rossmann-like Domain"/>
    <property type="match status" value="1"/>
</dbReference>
<feature type="binding site" evidence="8 11">
    <location>
        <begin position="225"/>
        <end position="230"/>
    </location>
    <ligand>
        <name>NADP(+)</name>
        <dbReference type="ChEBI" id="CHEBI:58349"/>
    </ligand>
</feature>
<dbReference type="SUPFAM" id="SSF69075">
    <property type="entry name" value="Glutamyl tRNA-reductase dimerization domain"/>
    <property type="match status" value="1"/>
</dbReference>
<dbReference type="GO" id="GO:0019353">
    <property type="term" value="P:protoporphyrinogen IX biosynthetic process from glutamate"/>
    <property type="evidence" value="ECO:0007669"/>
    <property type="project" value="TreeGrafter"/>
</dbReference>
<sequence length="487" mass="49885">MAAGRIANNCAPPRERCLTTPAVTIHLLSADHRTQGLDAVARLGATAAHLGPDLLSALPDLRGAIVLGTCNRLALLLDAPEARSAVELRREVAAFLARRAGLLPADSPAVVGDAGGRGAGGVDLTAWAGTAAVGQLFATAAGLESMVVGEREIAGQLRRAMRLAAEEGTLSADIARAVEHASTASRRVAHETGLAGNGRSVVAVGIDLAAPHLPPLEDASVLLVGTGAYAGATVTALRRHCVTDIAVYSRSDRARAFAVGRGLRPVTDAELAAALAGADLVVTCRGLGTPVLTRELVGPAAGRRPGARPLVVLDLALTRDVEEAVGSLPGVRLIDLLSVQRAVPAAESGQVDAARRIVDEETALFARLLAGRRMDPVVCSLRGHVATLVEEEIARLRVVDGRVDAGDAARALHHLAARILHHPTVAARTAAEAGRGQDYLNALDLLLGVDIAADLRDAVAATTAPAPSGPAVQLNPVLSASAPGEPQ</sequence>
<dbReference type="Gene3D" id="3.30.460.30">
    <property type="entry name" value="Glutamyl-tRNA reductase, N-terminal domain"/>
    <property type="match status" value="1"/>
</dbReference>
<comment type="miscellaneous">
    <text evidence="8">During catalysis, the active site Cys acts as a nucleophile attacking the alpha-carbonyl group of tRNA-bound glutamate with the formation of a thioester intermediate between enzyme and glutamate, and the concomitant release of tRNA(Glu). The thioester intermediate is finally reduced by direct hydride transfer from NADPH, to form the product GSA.</text>
</comment>
<feature type="domain" description="Quinate/shikimate 5-dehydrogenase/glutamyl-tRNA reductase" evidence="14">
    <location>
        <begin position="208"/>
        <end position="336"/>
    </location>
</feature>
<reference evidence="17" key="1">
    <citation type="submission" date="2016-10" db="EMBL/GenBank/DDBJ databases">
        <authorList>
            <person name="Varghese N."/>
            <person name="Submissions S."/>
        </authorList>
    </citation>
    <scope>NUCLEOTIDE SEQUENCE [LARGE SCALE GENOMIC DNA]</scope>
    <source>
        <strain evidence="17">DSM 27982</strain>
    </source>
</reference>
<dbReference type="STRING" id="332524.SAMN04487766_101288"/>
<organism evidence="16 17">
    <name type="scientific">Actinomyces ruminicola</name>
    <dbReference type="NCBI Taxonomy" id="332524"/>
    <lineage>
        <taxon>Bacteria</taxon>
        <taxon>Bacillati</taxon>
        <taxon>Actinomycetota</taxon>
        <taxon>Actinomycetes</taxon>
        <taxon>Actinomycetales</taxon>
        <taxon>Actinomycetaceae</taxon>
        <taxon>Actinomyces</taxon>
    </lineage>
</organism>
<comment type="caution">
    <text evidence="8">Lacks conserved residue(s) required for the propagation of feature annotation.</text>
</comment>
<dbReference type="PANTHER" id="PTHR43013">
    <property type="entry name" value="GLUTAMYL-TRNA REDUCTASE"/>
    <property type="match status" value="1"/>
</dbReference>
<dbReference type="InterPro" id="IPR036291">
    <property type="entry name" value="NAD(P)-bd_dom_sf"/>
</dbReference>
<comment type="similarity">
    <text evidence="2 8">Belongs to the glutamyl-tRNA reductase family.</text>
</comment>
<dbReference type="PIRSF" id="PIRSF000445">
    <property type="entry name" value="4pyrrol_synth_GluRdtase"/>
    <property type="match status" value="1"/>
</dbReference>
<dbReference type="Proteomes" id="UP000198541">
    <property type="component" value="Unassembled WGS sequence"/>
</dbReference>
<comment type="pathway">
    <text evidence="1 8">Porphyrin-containing compound metabolism; protoporphyrin-IX biosynthesis; 5-aminolevulinate from L-glutamyl-tRNA(Glu): step 1/2.</text>
</comment>
<dbReference type="Pfam" id="PF01488">
    <property type="entry name" value="Shikimate_DH"/>
    <property type="match status" value="1"/>
</dbReference>
<keyword evidence="17" id="KW-1185">Reference proteome</keyword>
<protein>
    <recommendedName>
        <fullName evidence="3 8">Glutamyl-tRNA reductase</fullName>
        <shortName evidence="8">GluTR</shortName>
        <ecNumber evidence="3 8">1.2.1.70</ecNumber>
    </recommendedName>
</protein>
<evidence type="ECO:0000256" key="2">
    <source>
        <dbReference type="ARBA" id="ARBA00005916"/>
    </source>
</evidence>
<dbReference type="InterPro" id="IPR015896">
    <property type="entry name" value="4pyrrol_synth_GluRdtase_dimer"/>
</dbReference>
<dbReference type="EC" id="1.2.1.70" evidence="3 8"/>
<dbReference type="NCBIfam" id="NF000750">
    <property type="entry name" value="PRK00045.3-4"/>
    <property type="match status" value="1"/>
</dbReference>
<evidence type="ECO:0000256" key="12">
    <source>
        <dbReference type="SAM" id="MobiDB-lite"/>
    </source>
</evidence>
<keyword evidence="4 8" id="KW-0521">NADP</keyword>
<dbReference type="Pfam" id="PF05201">
    <property type="entry name" value="GlutR_N"/>
    <property type="match status" value="1"/>
</dbReference>
<evidence type="ECO:0000313" key="16">
    <source>
        <dbReference type="EMBL" id="SDN37088.1"/>
    </source>
</evidence>
<dbReference type="SUPFAM" id="SSF69742">
    <property type="entry name" value="Glutamyl tRNA-reductase catalytic, N-terminal domain"/>
    <property type="match status" value="1"/>
</dbReference>
<evidence type="ECO:0000259" key="14">
    <source>
        <dbReference type="Pfam" id="PF01488"/>
    </source>
</evidence>
<dbReference type="Pfam" id="PF00745">
    <property type="entry name" value="GlutR_dimer"/>
    <property type="match status" value="1"/>
</dbReference>
<feature type="region of interest" description="Disordered" evidence="12">
    <location>
        <begin position="464"/>
        <end position="487"/>
    </location>
</feature>
<keyword evidence="6 8" id="KW-0627">Porphyrin biosynthesis</keyword>
<name>A0A1H0AUE4_9ACTO</name>
<evidence type="ECO:0000256" key="10">
    <source>
        <dbReference type="PIRSR" id="PIRSR000445-2"/>
    </source>
</evidence>
<gene>
    <name evidence="8" type="primary">hemA</name>
    <name evidence="16" type="ORF">SAMN05216355_102144</name>
</gene>
<dbReference type="InterPro" id="IPR015895">
    <property type="entry name" value="4pyrrol_synth_GluRdtase_N"/>
</dbReference>
<dbReference type="GO" id="GO:0008883">
    <property type="term" value="F:glutamyl-tRNA reductase activity"/>
    <property type="evidence" value="ECO:0007669"/>
    <property type="project" value="UniProtKB-UniRule"/>
</dbReference>
<evidence type="ECO:0000259" key="13">
    <source>
        <dbReference type="Pfam" id="PF00745"/>
    </source>
</evidence>
<keyword evidence="5 8" id="KW-0560">Oxidoreductase</keyword>
<dbReference type="UniPathway" id="UPA00251">
    <property type="reaction ID" value="UER00316"/>
</dbReference>
<dbReference type="AlphaFoldDB" id="A0A1H0AUE4"/>
<dbReference type="InterPro" id="IPR000343">
    <property type="entry name" value="4pyrrol_synth_GluRdtase"/>
</dbReference>
<evidence type="ECO:0000256" key="7">
    <source>
        <dbReference type="ARBA" id="ARBA00047464"/>
    </source>
</evidence>
<dbReference type="InterPro" id="IPR036453">
    <property type="entry name" value="GluRdtase_dimer_dom_sf"/>
</dbReference>
<dbReference type="SUPFAM" id="SSF51735">
    <property type="entry name" value="NAD(P)-binding Rossmann-fold domains"/>
    <property type="match status" value="1"/>
</dbReference>
<comment type="catalytic activity">
    <reaction evidence="7 8">
        <text>(S)-4-amino-5-oxopentanoate + tRNA(Glu) + NADP(+) = L-glutamyl-tRNA(Glu) + NADPH + H(+)</text>
        <dbReference type="Rhea" id="RHEA:12344"/>
        <dbReference type="Rhea" id="RHEA-COMP:9663"/>
        <dbReference type="Rhea" id="RHEA-COMP:9680"/>
        <dbReference type="ChEBI" id="CHEBI:15378"/>
        <dbReference type="ChEBI" id="CHEBI:57501"/>
        <dbReference type="ChEBI" id="CHEBI:57783"/>
        <dbReference type="ChEBI" id="CHEBI:58349"/>
        <dbReference type="ChEBI" id="CHEBI:78442"/>
        <dbReference type="ChEBI" id="CHEBI:78520"/>
        <dbReference type="EC" id="1.2.1.70"/>
    </reaction>
</comment>
<feature type="active site" description="Nucleophile" evidence="8 9">
    <location>
        <position position="70"/>
    </location>
</feature>
<feature type="binding site" evidence="8 10">
    <location>
        <position position="156"/>
    </location>
    <ligand>
        <name>substrate</name>
    </ligand>
</feature>
<evidence type="ECO:0000256" key="1">
    <source>
        <dbReference type="ARBA" id="ARBA00005059"/>
    </source>
</evidence>
<evidence type="ECO:0000256" key="5">
    <source>
        <dbReference type="ARBA" id="ARBA00023002"/>
    </source>
</evidence>
<proteinExistence type="inferred from homology"/>
<accession>A0A1H0AUE4</accession>
<evidence type="ECO:0000256" key="9">
    <source>
        <dbReference type="PIRSR" id="PIRSR000445-1"/>
    </source>
</evidence>
<feature type="binding site" evidence="8 10">
    <location>
        <begin position="69"/>
        <end position="72"/>
    </location>
    <ligand>
        <name>substrate</name>
    </ligand>
</feature>
<feature type="binding site" evidence="8 10">
    <location>
        <begin position="150"/>
        <end position="152"/>
    </location>
    <ligand>
        <name>substrate</name>
    </ligand>
</feature>
<dbReference type="HAMAP" id="MF_00087">
    <property type="entry name" value="Glu_tRNA_reductase"/>
    <property type="match status" value="1"/>
</dbReference>
<evidence type="ECO:0000256" key="4">
    <source>
        <dbReference type="ARBA" id="ARBA00022857"/>
    </source>
</evidence>
<evidence type="ECO:0000256" key="3">
    <source>
        <dbReference type="ARBA" id="ARBA00012970"/>
    </source>
</evidence>
<dbReference type="InterPro" id="IPR006151">
    <property type="entry name" value="Shikm_DH/Glu-tRNA_Rdtase"/>
</dbReference>
<dbReference type="PANTHER" id="PTHR43013:SF1">
    <property type="entry name" value="GLUTAMYL-TRNA REDUCTASE"/>
    <property type="match status" value="1"/>
</dbReference>
<comment type="domain">
    <text evidence="8">Possesses an unusual extended V-shaped dimeric structure with each monomer consisting of three distinct domains arranged along a curved 'spinal' alpha-helix. The N-terminal catalytic domain specifically recognizes the glutamate moiety of the substrate. The second domain is the NADPH-binding domain, and the third C-terminal domain is responsible for dimerization.</text>
</comment>
<evidence type="ECO:0000256" key="6">
    <source>
        <dbReference type="ARBA" id="ARBA00023244"/>
    </source>
</evidence>
<feature type="domain" description="Tetrapyrrole biosynthesis glutamyl-tRNA reductase dimerisation" evidence="13">
    <location>
        <begin position="354"/>
        <end position="447"/>
    </location>
</feature>
<dbReference type="InterPro" id="IPR036343">
    <property type="entry name" value="GluRdtase_N_sf"/>
</dbReference>
<evidence type="ECO:0000256" key="8">
    <source>
        <dbReference type="HAMAP-Rule" id="MF_00087"/>
    </source>
</evidence>
<feature type="binding site" evidence="8 10">
    <location>
        <position position="145"/>
    </location>
    <ligand>
        <name>substrate</name>
    </ligand>
</feature>